<dbReference type="AlphaFoldDB" id="A0A0F4LX77"/>
<dbReference type="InterPro" id="IPR050979">
    <property type="entry name" value="LD-transpeptidase"/>
</dbReference>
<dbReference type="GO" id="GO:0016740">
    <property type="term" value="F:transferase activity"/>
    <property type="evidence" value="ECO:0007669"/>
    <property type="project" value="UniProtKB-KW"/>
</dbReference>
<accession>A0A0F4LX77</accession>
<sequence>MQSIKDLKKQNNRNNFYLIMVGIFMILAVVFGVILYNRHVESQKAAKEFAITHFNPNVTIYGVKVGNLTVDKATNKVNAKANNMVVLEKGKVSIERDPKLKTIQREEVKKYFDKQHTTMPDKRIFDYKYTDLAAANDALKNVSQAKLNYQIAGKSYKLQARDLLNEVTFKQGKFNFINSENLTAKLNQIDQEVTTLHKSYKFTVPVKKKLNGKEITVKNESYGWGVNVKKAQAAIEQAFLTGKTKLDGKDYLYGLGYSTYGLGYGQNNHGIGDDYIVVSLKKQALWIVKKGKLVVYLNDVVTGTENGGKGNRTPTGVWYIHYKESPSVLRGRNSDGSKYASPVKYWMPFTLSGCGLHDAGWRGDWTKTAYLRGGSHGCVNIKPAEAKKVWRNVTKHEPVIVYD</sequence>
<evidence type="ECO:0000256" key="3">
    <source>
        <dbReference type="ARBA" id="ARBA00022960"/>
    </source>
</evidence>
<dbReference type="SUPFAM" id="SSF141523">
    <property type="entry name" value="L,D-transpeptidase catalytic domain-like"/>
    <property type="match status" value="1"/>
</dbReference>
<dbReference type="UniPathway" id="UPA00219"/>
<evidence type="ECO:0000259" key="8">
    <source>
        <dbReference type="PROSITE" id="PS52029"/>
    </source>
</evidence>
<dbReference type="GO" id="GO:0071972">
    <property type="term" value="F:peptidoglycan L,D-transpeptidase activity"/>
    <property type="evidence" value="ECO:0007669"/>
    <property type="project" value="TreeGrafter"/>
</dbReference>
<dbReference type="Gene3D" id="2.40.440.10">
    <property type="entry name" value="L,D-transpeptidase catalytic domain-like"/>
    <property type="match status" value="1"/>
</dbReference>
<reference evidence="9 10" key="1">
    <citation type="submission" date="2015-01" db="EMBL/GenBank/DDBJ databases">
        <title>Comparative genomics of the lactic acid bacteria isolated from the honey bee gut.</title>
        <authorList>
            <person name="Ellegaard K.M."/>
            <person name="Tamarit D."/>
            <person name="Javelind E."/>
            <person name="Olofsson T."/>
            <person name="Andersson S.G."/>
            <person name="Vasquez A."/>
        </authorList>
    </citation>
    <scope>NUCLEOTIDE SEQUENCE [LARGE SCALE GENOMIC DNA]</scope>
    <source>
        <strain evidence="9 10">Hma11</strain>
    </source>
</reference>
<evidence type="ECO:0000256" key="4">
    <source>
        <dbReference type="ARBA" id="ARBA00022984"/>
    </source>
</evidence>
<keyword evidence="7" id="KW-0472">Membrane</keyword>
<keyword evidence="7" id="KW-1133">Transmembrane helix</keyword>
<feature type="transmembrane region" description="Helical" evidence="7">
    <location>
        <begin position="16"/>
        <end position="36"/>
    </location>
</feature>
<keyword evidence="2" id="KW-0808">Transferase</keyword>
<dbReference type="CDD" id="cd16913">
    <property type="entry name" value="YkuD_like"/>
    <property type="match status" value="1"/>
</dbReference>
<dbReference type="InterPro" id="IPR005490">
    <property type="entry name" value="LD_TPept_cat_dom"/>
</dbReference>
<dbReference type="HOGENOM" id="CLU_022707_2_1_9"/>
<dbReference type="PROSITE" id="PS52029">
    <property type="entry name" value="LD_TPASE"/>
    <property type="match status" value="1"/>
</dbReference>
<dbReference type="Gene3D" id="3.10.20.800">
    <property type="match status" value="1"/>
</dbReference>
<dbReference type="Proteomes" id="UP000033682">
    <property type="component" value="Unassembled WGS sequence"/>
</dbReference>
<feature type="active site" description="Proton donor/acceptor" evidence="6">
    <location>
        <position position="357"/>
    </location>
</feature>
<dbReference type="GO" id="GO:0018104">
    <property type="term" value="P:peptidoglycan-protein cross-linking"/>
    <property type="evidence" value="ECO:0007669"/>
    <property type="project" value="TreeGrafter"/>
</dbReference>
<dbReference type="PANTHER" id="PTHR30582:SF33">
    <property type="entry name" value="EXPORTED PROTEIN"/>
    <property type="match status" value="1"/>
</dbReference>
<evidence type="ECO:0000256" key="1">
    <source>
        <dbReference type="ARBA" id="ARBA00004752"/>
    </source>
</evidence>
<keyword evidence="10" id="KW-1185">Reference proteome</keyword>
<dbReference type="SUPFAM" id="SSF143985">
    <property type="entry name" value="L,D-transpeptidase pre-catalytic domain-like"/>
    <property type="match status" value="1"/>
</dbReference>
<dbReference type="STRING" id="303541.JF72_01420"/>
<dbReference type="EMBL" id="JXLG01000003">
    <property type="protein sequence ID" value="KJY62161.1"/>
    <property type="molecule type" value="Genomic_DNA"/>
</dbReference>
<dbReference type="PANTHER" id="PTHR30582">
    <property type="entry name" value="L,D-TRANSPEPTIDASE"/>
    <property type="match status" value="1"/>
</dbReference>
<dbReference type="InterPro" id="IPR038063">
    <property type="entry name" value="Transpep_catalytic_dom"/>
</dbReference>
<evidence type="ECO:0000256" key="2">
    <source>
        <dbReference type="ARBA" id="ARBA00022679"/>
    </source>
</evidence>
<dbReference type="RefSeq" id="WP_046305913.1">
    <property type="nucleotide sequence ID" value="NZ_KQ033999.1"/>
</dbReference>
<dbReference type="InterPro" id="IPR038054">
    <property type="entry name" value="LD_TPept-like_central_sf"/>
</dbReference>
<gene>
    <name evidence="9" type="ORF">JF72_01420</name>
</gene>
<name>A0A0F4LX77_9LACO</name>
<comment type="caution">
    <text evidence="9">The sequence shown here is derived from an EMBL/GenBank/DDBJ whole genome shotgun (WGS) entry which is preliminary data.</text>
</comment>
<dbReference type="GO" id="GO:0008360">
    <property type="term" value="P:regulation of cell shape"/>
    <property type="evidence" value="ECO:0007669"/>
    <property type="project" value="UniProtKB-UniRule"/>
</dbReference>
<proteinExistence type="predicted"/>
<keyword evidence="5 6" id="KW-0961">Cell wall biogenesis/degradation</keyword>
<dbReference type="PATRIC" id="fig|303541.3.peg.285"/>
<dbReference type="GO" id="GO:0005576">
    <property type="term" value="C:extracellular region"/>
    <property type="evidence" value="ECO:0007669"/>
    <property type="project" value="TreeGrafter"/>
</dbReference>
<protein>
    <recommendedName>
        <fullName evidence="8">L,D-TPase catalytic domain-containing protein</fullName>
    </recommendedName>
</protein>
<organism evidence="9 10">
    <name type="scientific">Lactobacillus apis</name>
    <dbReference type="NCBI Taxonomy" id="303541"/>
    <lineage>
        <taxon>Bacteria</taxon>
        <taxon>Bacillati</taxon>
        <taxon>Bacillota</taxon>
        <taxon>Bacilli</taxon>
        <taxon>Lactobacillales</taxon>
        <taxon>Lactobacillaceae</taxon>
        <taxon>Lactobacillus</taxon>
    </lineage>
</organism>
<feature type="domain" description="L,D-TPase catalytic" evidence="8">
    <location>
        <begin position="274"/>
        <end position="402"/>
    </location>
</feature>
<dbReference type="GO" id="GO:0071555">
    <property type="term" value="P:cell wall organization"/>
    <property type="evidence" value="ECO:0007669"/>
    <property type="project" value="UniProtKB-UniRule"/>
</dbReference>
<keyword evidence="7" id="KW-0812">Transmembrane</keyword>
<evidence type="ECO:0000256" key="7">
    <source>
        <dbReference type="SAM" id="Phobius"/>
    </source>
</evidence>
<keyword evidence="3 6" id="KW-0133">Cell shape</keyword>
<feature type="active site" description="Nucleophile" evidence="6">
    <location>
        <position position="378"/>
    </location>
</feature>
<evidence type="ECO:0000313" key="10">
    <source>
        <dbReference type="Proteomes" id="UP000033682"/>
    </source>
</evidence>
<evidence type="ECO:0000256" key="6">
    <source>
        <dbReference type="PROSITE-ProRule" id="PRU01373"/>
    </source>
</evidence>
<comment type="pathway">
    <text evidence="1 6">Cell wall biogenesis; peptidoglycan biosynthesis.</text>
</comment>
<evidence type="ECO:0000313" key="9">
    <source>
        <dbReference type="EMBL" id="KJY62161.1"/>
    </source>
</evidence>
<dbReference type="Pfam" id="PF03734">
    <property type="entry name" value="YkuD"/>
    <property type="match status" value="1"/>
</dbReference>
<evidence type="ECO:0000256" key="5">
    <source>
        <dbReference type="ARBA" id="ARBA00023316"/>
    </source>
</evidence>
<keyword evidence="4 6" id="KW-0573">Peptidoglycan synthesis</keyword>